<evidence type="ECO:0000259" key="2">
    <source>
        <dbReference type="PROSITE" id="PS50943"/>
    </source>
</evidence>
<reference evidence="3 4" key="1">
    <citation type="journal article" date="2020" name="Int. J. Syst. Evol. Microbiol.">
        <title>Reclassification of Streptomyces castelarensis and Streptomyces sporoclivatus as later heterotypic synonyms of Streptomyces antimycoticus.</title>
        <authorList>
            <person name="Komaki H."/>
            <person name="Tamura T."/>
        </authorList>
    </citation>
    <scope>NUCLEOTIDE SEQUENCE [LARGE SCALE GENOMIC DNA]</scope>
    <source>
        <strain evidence="3 4">NBRC 12839</strain>
    </source>
</reference>
<sequence>MFEPGSSREGAQMAAGADRSPDAADSPLADRLNYLFTTMHPPGAPYTNAHVAEEISGGEEYGGVSVTEQYLSMLRNGKRTNPSPDVLRALAKFFAVPVGYLLGDLSPSQAERVEEEVRFLVAMRDKRVRSIALRSVGLPPEVQDSLTTIISQFRQQMNLPPEPPGANGAAGADGSGGPDGEATNGRR</sequence>
<evidence type="ECO:0000313" key="3">
    <source>
        <dbReference type="EMBL" id="GDY47620.1"/>
    </source>
</evidence>
<dbReference type="AlphaFoldDB" id="A0A4D4KLP8"/>
<accession>A0A4D4KLP8</accession>
<dbReference type="Proteomes" id="UP000299290">
    <property type="component" value="Unassembled WGS sequence"/>
</dbReference>
<dbReference type="Gene3D" id="1.10.260.40">
    <property type="entry name" value="lambda repressor-like DNA-binding domains"/>
    <property type="match status" value="1"/>
</dbReference>
<gene>
    <name evidence="3" type="ORF">SANT12839_085020</name>
</gene>
<name>A0A4D4KLP8_9ACTN</name>
<keyword evidence="4" id="KW-1185">Reference proteome</keyword>
<evidence type="ECO:0000313" key="4">
    <source>
        <dbReference type="Proteomes" id="UP000299290"/>
    </source>
</evidence>
<feature type="domain" description="HTH cro/C1-type" evidence="2">
    <location>
        <begin position="66"/>
        <end position="101"/>
    </location>
</feature>
<dbReference type="GO" id="GO:0003677">
    <property type="term" value="F:DNA binding"/>
    <property type="evidence" value="ECO:0007669"/>
    <property type="project" value="InterPro"/>
</dbReference>
<feature type="region of interest" description="Disordered" evidence="1">
    <location>
        <begin position="1"/>
        <end position="26"/>
    </location>
</feature>
<evidence type="ECO:0000256" key="1">
    <source>
        <dbReference type="SAM" id="MobiDB-lite"/>
    </source>
</evidence>
<feature type="region of interest" description="Disordered" evidence="1">
    <location>
        <begin position="157"/>
        <end position="187"/>
    </location>
</feature>
<dbReference type="EMBL" id="BJHV01000001">
    <property type="protein sequence ID" value="GDY47620.1"/>
    <property type="molecule type" value="Genomic_DNA"/>
</dbReference>
<protein>
    <recommendedName>
        <fullName evidence="2">HTH cro/C1-type domain-containing protein</fullName>
    </recommendedName>
</protein>
<comment type="caution">
    <text evidence="3">The sequence shown here is derived from an EMBL/GenBank/DDBJ whole genome shotgun (WGS) entry which is preliminary data.</text>
</comment>
<dbReference type="PROSITE" id="PS50943">
    <property type="entry name" value="HTH_CROC1"/>
    <property type="match status" value="1"/>
</dbReference>
<dbReference type="SUPFAM" id="SSF47413">
    <property type="entry name" value="lambda repressor-like DNA-binding domains"/>
    <property type="match status" value="1"/>
</dbReference>
<organism evidence="3 4">
    <name type="scientific">Streptomyces antimycoticus</name>
    <dbReference type="NCBI Taxonomy" id="68175"/>
    <lineage>
        <taxon>Bacteria</taxon>
        <taxon>Bacillati</taxon>
        <taxon>Actinomycetota</taxon>
        <taxon>Actinomycetes</taxon>
        <taxon>Kitasatosporales</taxon>
        <taxon>Streptomycetaceae</taxon>
        <taxon>Streptomyces</taxon>
        <taxon>Streptomyces violaceusniger group</taxon>
    </lineage>
</organism>
<dbReference type="InterPro" id="IPR010982">
    <property type="entry name" value="Lambda_DNA-bd_dom_sf"/>
</dbReference>
<dbReference type="Pfam" id="PF01381">
    <property type="entry name" value="HTH_3"/>
    <property type="match status" value="1"/>
</dbReference>
<proteinExistence type="predicted"/>
<dbReference type="InterPro" id="IPR001387">
    <property type="entry name" value="Cro/C1-type_HTH"/>
</dbReference>
<dbReference type="CDD" id="cd00093">
    <property type="entry name" value="HTH_XRE"/>
    <property type="match status" value="1"/>
</dbReference>